<accession>A0A5B7KDQ5</accession>
<sequence>MARENTFRENELTDKEGAGSSGGNPAPVVGSRQALAPHISELVKNSKRDTTAERQRSHLPILTHSPAMNIAVKLRYSSTECFCEWLKISLHSSLS</sequence>
<protein>
    <submittedName>
        <fullName evidence="2">Uncharacterized protein</fullName>
    </submittedName>
</protein>
<dbReference type="EMBL" id="VSRR010152930">
    <property type="protein sequence ID" value="MPD06773.1"/>
    <property type="molecule type" value="Genomic_DNA"/>
</dbReference>
<dbReference type="Proteomes" id="UP000324222">
    <property type="component" value="Unassembled WGS sequence"/>
</dbReference>
<dbReference type="AlphaFoldDB" id="A0A5B7KDQ5"/>
<keyword evidence="3" id="KW-1185">Reference proteome</keyword>
<reference evidence="2 3" key="1">
    <citation type="submission" date="2019-05" db="EMBL/GenBank/DDBJ databases">
        <title>Another draft genome of Portunus trituberculatus and its Hox gene families provides insights of decapod evolution.</title>
        <authorList>
            <person name="Jeong J.-H."/>
            <person name="Song I."/>
            <person name="Kim S."/>
            <person name="Choi T."/>
            <person name="Kim D."/>
            <person name="Ryu S."/>
            <person name="Kim W."/>
        </authorList>
    </citation>
    <scope>NUCLEOTIDE SEQUENCE [LARGE SCALE GENOMIC DNA]</scope>
    <source>
        <tissue evidence="2">Muscle</tissue>
    </source>
</reference>
<proteinExistence type="predicted"/>
<name>A0A5B7KDQ5_PORTR</name>
<organism evidence="2 3">
    <name type="scientific">Portunus trituberculatus</name>
    <name type="common">Swimming crab</name>
    <name type="synonym">Neptunus trituberculatus</name>
    <dbReference type="NCBI Taxonomy" id="210409"/>
    <lineage>
        <taxon>Eukaryota</taxon>
        <taxon>Metazoa</taxon>
        <taxon>Ecdysozoa</taxon>
        <taxon>Arthropoda</taxon>
        <taxon>Crustacea</taxon>
        <taxon>Multicrustacea</taxon>
        <taxon>Malacostraca</taxon>
        <taxon>Eumalacostraca</taxon>
        <taxon>Eucarida</taxon>
        <taxon>Decapoda</taxon>
        <taxon>Pleocyemata</taxon>
        <taxon>Brachyura</taxon>
        <taxon>Eubrachyura</taxon>
        <taxon>Portunoidea</taxon>
        <taxon>Portunidae</taxon>
        <taxon>Portuninae</taxon>
        <taxon>Portunus</taxon>
    </lineage>
</organism>
<dbReference type="OrthoDB" id="8965057at2759"/>
<feature type="region of interest" description="Disordered" evidence="1">
    <location>
        <begin position="1"/>
        <end position="35"/>
    </location>
</feature>
<feature type="compositionally biased region" description="Basic and acidic residues" evidence="1">
    <location>
        <begin position="1"/>
        <end position="17"/>
    </location>
</feature>
<evidence type="ECO:0000256" key="1">
    <source>
        <dbReference type="SAM" id="MobiDB-lite"/>
    </source>
</evidence>
<evidence type="ECO:0000313" key="2">
    <source>
        <dbReference type="EMBL" id="MPD06773.1"/>
    </source>
</evidence>
<comment type="caution">
    <text evidence="2">The sequence shown here is derived from an EMBL/GenBank/DDBJ whole genome shotgun (WGS) entry which is preliminary data.</text>
</comment>
<evidence type="ECO:0000313" key="3">
    <source>
        <dbReference type="Proteomes" id="UP000324222"/>
    </source>
</evidence>
<gene>
    <name evidence="2" type="ORF">E2C01_102601</name>
</gene>